<dbReference type="AlphaFoldDB" id="A0AAV5ASU4"/>
<reference evidence="1" key="1">
    <citation type="submission" date="2021-10" db="EMBL/GenBank/DDBJ databases">
        <title>De novo Genome Assembly of Clathrus columnatus (Basidiomycota, Fungi) Using Illumina and Nanopore Sequence Data.</title>
        <authorList>
            <person name="Ogiso-Tanaka E."/>
            <person name="Itagaki H."/>
            <person name="Hosoya T."/>
            <person name="Hosaka K."/>
        </authorList>
    </citation>
    <scope>NUCLEOTIDE SEQUENCE</scope>
    <source>
        <strain evidence="1">MO-923</strain>
    </source>
</reference>
<dbReference type="EMBL" id="BPWL01000011">
    <property type="protein sequence ID" value="GJJ15411.1"/>
    <property type="molecule type" value="Genomic_DNA"/>
</dbReference>
<accession>A0AAV5ASU4</accession>
<sequence length="66" mass="7871">MPWYNGEEATKYLREVLKDHYVYSDALVFKTLWETYNSCQFVEDEGDIVFYKNKRGEAVCQPAMSY</sequence>
<dbReference type="Proteomes" id="UP001050691">
    <property type="component" value="Unassembled WGS sequence"/>
</dbReference>
<gene>
    <name evidence="1" type="ORF">Clacol_009687</name>
</gene>
<protein>
    <submittedName>
        <fullName evidence="1">Uncharacterized protein</fullName>
    </submittedName>
</protein>
<evidence type="ECO:0000313" key="2">
    <source>
        <dbReference type="Proteomes" id="UP001050691"/>
    </source>
</evidence>
<name>A0AAV5ASU4_9AGAM</name>
<keyword evidence="2" id="KW-1185">Reference proteome</keyword>
<comment type="caution">
    <text evidence="1">The sequence shown here is derived from an EMBL/GenBank/DDBJ whole genome shotgun (WGS) entry which is preliminary data.</text>
</comment>
<evidence type="ECO:0000313" key="1">
    <source>
        <dbReference type="EMBL" id="GJJ15411.1"/>
    </source>
</evidence>
<proteinExistence type="predicted"/>
<organism evidence="1 2">
    <name type="scientific">Clathrus columnatus</name>
    <dbReference type="NCBI Taxonomy" id="1419009"/>
    <lineage>
        <taxon>Eukaryota</taxon>
        <taxon>Fungi</taxon>
        <taxon>Dikarya</taxon>
        <taxon>Basidiomycota</taxon>
        <taxon>Agaricomycotina</taxon>
        <taxon>Agaricomycetes</taxon>
        <taxon>Phallomycetidae</taxon>
        <taxon>Phallales</taxon>
        <taxon>Clathraceae</taxon>
        <taxon>Clathrus</taxon>
    </lineage>
</organism>